<keyword evidence="5" id="KW-0677">Repeat</keyword>
<dbReference type="InterPro" id="IPR052465">
    <property type="entry name" value="Mito_NAD+_Carrier"/>
</dbReference>
<protein>
    <recommendedName>
        <fullName evidence="15">Solute carrier family 25 member 51</fullName>
    </recommendedName>
</protein>
<dbReference type="InterPro" id="IPR023395">
    <property type="entry name" value="MCP_dom_sf"/>
</dbReference>
<keyword evidence="4 10" id="KW-0812">Transmembrane</keyword>
<comment type="caution">
    <text evidence="13">The sequence shown here is derived from an EMBL/GenBank/DDBJ whole genome shotgun (WGS) entry which is preliminary data.</text>
</comment>
<comment type="subcellular location">
    <subcellularLocation>
        <location evidence="1">Mitochondrion inner membrane</location>
        <topology evidence="1">Multi-pass membrane protein</topology>
    </subcellularLocation>
</comment>
<dbReference type="InterPro" id="IPR018108">
    <property type="entry name" value="MCP_transmembrane"/>
</dbReference>
<feature type="repeat" description="Solcar" evidence="10">
    <location>
        <begin position="217"/>
        <end position="304"/>
    </location>
</feature>
<sequence length="312" mass="36007">MDGQKGVLEKEANPSYIDTPIPSFIPYKMPIQQQIKEWREFICGWGAAVVNVTVTFPINKVMFRQQLCGMSAMKAVRQMKKEGIRNLYRGLLSPFLQKSTSMSLMFGLYYHFQRELNHHFPTVWLPVKQVTAGMIAGTVEAILTPFERVQVLMQDKRNYNKYSNTVHAVKELYKYGLCEYYRGLTPILLRNGPSNVAFFMTRDYIIASYPSFKKETSKVMLDFISGALLGALISTISYPINVVKVRMQAQVGGPFDGFIRTSYVLFSEREWKLTKVYRGVHINYTRAFISWGVINATYGYLIRYLFPEDTDF</sequence>
<keyword evidence="9 10" id="KW-0472">Membrane</keyword>
<dbReference type="PANTHER" id="PTHR46131:SF1">
    <property type="entry name" value="SD08549P"/>
    <property type="match status" value="1"/>
</dbReference>
<keyword evidence="8" id="KW-0496">Mitochondrion</keyword>
<dbReference type="InterPro" id="IPR002067">
    <property type="entry name" value="MCP"/>
</dbReference>
<evidence type="ECO:0000256" key="8">
    <source>
        <dbReference type="ARBA" id="ARBA00023128"/>
    </source>
</evidence>
<evidence type="ECO:0000256" key="12">
    <source>
        <dbReference type="SAM" id="Phobius"/>
    </source>
</evidence>
<organism evidence="13 14">
    <name type="scientific">Potamilus streckersoni</name>
    <dbReference type="NCBI Taxonomy" id="2493646"/>
    <lineage>
        <taxon>Eukaryota</taxon>
        <taxon>Metazoa</taxon>
        <taxon>Spiralia</taxon>
        <taxon>Lophotrochozoa</taxon>
        <taxon>Mollusca</taxon>
        <taxon>Bivalvia</taxon>
        <taxon>Autobranchia</taxon>
        <taxon>Heteroconchia</taxon>
        <taxon>Palaeoheterodonta</taxon>
        <taxon>Unionida</taxon>
        <taxon>Unionoidea</taxon>
        <taxon>Unionidae</taxon>
        <taxon>Ambleminae</taxon>
        <taxon>Lampsilini</taxon>
        <taxon>Potamilus</taxon>
    </lineage>
</organism>
<dbReference type="GO" id="GO:0005743">
    <property type="term" value="C:mitochondrial inner membrane"/>
    <property type="evidence" value="ECO:0007669"/>
    <property type="project" value="UniProtKB-SubCell"/>
</dbReference>
<dbReference type="GO" id="GO:0051724">
    <property type="term" value="F:NAD transmembrane transporter activity"/>
    <property type="evidence" value="ECO:0007669"/>
    <property type="project" value="TreeGrafter"/>
</dbReference>
<dbReference type="SUPFAM" id="SSF103506">
    <property type="entry name" value="Mitochondrial carrier"/>
    <property type="match status" value="1"/>
</dbReference>
<feature type="repeat" description="Solcar" evidence="10">
    <location>
        <begin position="124"/>
        <end position="208"/>
    </location>
</feature>
<evidence type="ECO:0000256" key="9">
    <source>
        <dbReference type="ARBA" id="ARBA00023136"/>
    </source>
</evidence>
<evidence type="ECO:0000256" key="5">
    <source>
        <dbReference type="ARBA" id="ARBA00022737"/>
    </source>
</evidence>
<comment type="similarity">
    <text evidence="2 11">Belongs to the mitochondrial carrier (TC 2.A.29) family.</text>
</comment>
<evidence type="ECO:0008006" key="15">
    <source>
        <dbReference type="Google" id="ProtNLM"/>
    </source>
</evidence>
<evidence type="ECO:0000256" key="1">
    <source>
        <dbReference type="ARBA" id="ARBA00004448"/>
    </source>
</evidence>
<proteinExistence type="inferred from homology"/>
<feature type="repeat" description="Solcar" evidence="10">
    <location>
        <begin position="35"/>
        <end position="115"/>
    </location>
</feature>
<accession>A0AAE0SR18</accession>
<evidence type="ECO:0000256" key="10">
    <source>
        <dbReference type="PROSITE-ProRule" id="PRU00282"/>
    </source>
</evidence>
<reference evidence="13" key="1">
    <citation type="journal article" date="2021" name="Genome Biol. Evol.">
        <title>A High-Quality Reference Genome for a Parasitic Bivalve with Doubly Uniparental Inheritance (Bivalvia: Unionida).</title>
        <authorList>
            <person name="Smith C.H."/>
        </authorList>
    </citation>
    <scope>NUCLEOTIDE SEQUENCE</scope>
    <source>
        <strain evidence="13">CHS0354</strain>
    </source>
</reference>
<keyword evidence="3 11" id="KW-0813">Transport</keyword>
<evidence type="ECO:0000256" key="3">
    <source>
        <dbReference type="ARBA" id="ARBA00022448"/>
    </source>
</evidence>
<evidence type="ECO:0000313" key="14">
    <source>
        <dbReference type="Proteomes" id="UP001195483"/>
    </source>
</evidence>
<dbReference type="Proteomes" id="UP001195483">
    <property type="component" value="Unassembled WGS sequence"/>
</dbReference>
<evidence type="ECO:0000256" key="4">
    <source>
        <dbReference type="ARBA" id="ARBA00022692"/>
    </source>
</evidence>
<keyword evidence="7 12" id="KW-1133">Transmembrane helix</keyword>
<reference evidence="13" key="3">
    <citation type="submission" date="2023-05" db="EMBL/GenBank/DDBJ databases">
        <authorList>
            <person name="Smith C.H."/>
        </authorList>
    </citation>
    <scope>NUCLEOTIDE SEQUENCE</scope>
    <source>
        <strain evidence="13">CHS0354</strain>
        <tissue evidence="13">Mantle</tissue>
    </source>
</reference>
<dbReference type="Pfam" id="PF00153">
    <property type="entry name" value="Mito_carr"/>
    <property type="match status" value="3"/>
</dbReference>
<dbReference type="EMBL" id="JAEAOA010001607">
    <property type="protein sequence ID" value="KAK3596555.1"/>
    <property type="molecule type" value="Genomic_DNA"/>
</dbReference>
<keyword evidence="14" id="KW-1185">Reference proteome</keyword>
<keyword evidence="6" id="KW-0999">Mitochondrion inner membrane</keyword>
<dbReference type="AlphaFoldDB" id="A0AAE0SR18"/>
<dbReference type="PRINTS" id="PR00926">
    <property type="entry name" value="MITOCARRIER"/>
</dbReference>
<dbReference type="Gene3D" id="1.50.40.10">
    <property type="entry name" value="Mitochondrial carrier domain"/>
    <property type="match status" value="1"/>
</dbReference>
<evidence type="ECO:0000256" key="6">
    <source>
        <dbReference type="ARBA" id="ARBA00022792"/>
    </source>
</evidence>
<evidence type="ECO:0000256" key="11">
    <source>
        <dbReference type="RuleBase" id="RU000488"/>
    </source>
</evidence>
<name>A0AAE0SR18_9BIVA</name>
<feature type="transmembrane region" description="Helical" evidence="12">
    <location>
        <begin position="219"/>
        <end position="240"/>
    </location>
</feature>
<dbReference type="PROSITE" id="PS50920">
    <property type="entry name" value="SOLCAR"/>
    <property type="match status" value="3"/>
</dbReference>
<reference evidence="13" key="2">
    <citation type="journal article" date="2021" name="Genome Biol. Evol.">
        <title>Developing a high-quality reference genome for a parasitic bivalve with doubly uniparental inheritance (Bivalvia: Unionida).</title>
        <authorList>
            <person name="Smith C.H."/>
        </authorList>
    </citation>
    <scope>NUCLEOTIDE SEQUENCE</scope>
    <source>
        <strain evidence="13">CHS0354</strain>
        <tissue evidence="13">Mantle</tissue>
    </source>
</reference>
<evidence type="ECO:0000256" key="7">
    <source>
        <dbReference type="ARBA" id="ARBA00022989"/>
    </source>
</evidence>
<gene>
    <name evidence="13" type="ORF">CHS0354_027010</name>
</gene>
<dbReference type="PANTHER" id="PTHR46131">
    <property type="entry name" value="SD08549P"/>
    <property type="match status" value="1"/>
</dbReference>
<evidence type="ECO:0000313" key="13">
    <source>
        <dbReference type="EMBL" id="KAK3596555.1"/>
    </source>
</evidence>
<evidence type="ECO:0000256" key="2">
    <source>
        <dbReference type="ARBA" id="ARBA00006375"/>
    </source>
</evidence>